<protein>
    <submittedName>
        <fullName evidence="4">Diguanylate cyclase (GGDEF)-like protein</fullName>
    </submittedName>
</protein>
<dbReference type="GO" id="GO:0071111">
    <property type="term" value="F:cyclic-guanylate-specific phosphodiesterase activity"/>
    <property type="evidence" value="ECO:0007669"/>
    <property type="project" value="InterPro"/>
</dbReference>
<comment type="caution">
    <text evidence="4">The sequence shown here is derived from an EMBL/GenBank/DDBJ whole genome shotgun (WGS) entry which is preliminary data.</text>
</comment>
<dbReference type="Pfam" id="PF00990">
    <property type="entry name" value="GGDEF"/>
    <property type="match status" value="1"/>
</dbReference>
<dbReference type="InterPro" id="IPR035919">
    <property type="entry name" value="EAL_sf"/>
</dbReference>
<evidence type="ECO:0000259" key="2">
    <source>
        <dbReference type="PROSITE" id="PS50883"/>
    </source>
</evidence>
<evidence type="ECO:0000256" key="1">
    <source>
        <dbReference type="SAM" id="Phobius"/>
    </source>
</evidence>
<dbReference type="RefSeq" id="WP_183910444.1">
    <property type="nucleotide sequence ID" value="NZ_JACHXZ010000003.1"/>
</dbReference>
<name>A0A839UU84_9GAMM</name>
<dbReference type="SMART" id="SM00052">
    <property type="entry name" value="EAL"/>
    <property type="match status" value="1"/>
</dbReference>
<dbReference type="InterPro" id="IPR043128">
    <property type="entry name" value="Rev_trsase/Diguanyl_cyclase"/>
</dbReference>
<dbReference type="CDD" id="cd01949">
    <property type="entry name" value="GGDEF"/>
    <property type="match status" value="1"/>
</dbReference>
<evidence type="ECO:0000259" key="3">
    <source>
        <dbReference type="PROSITE" id="PS50887"/>
    </source>
</evidence>
<dbReference type="PANTHER" id="PTHR33121">
    <property type="entry name" value="CYCLIC DI-GMP PHOSPHODIESTERASE PDEF"/>
    <property type="match status" value="1"/>
</dbReference>
<keyword evidence="1" id="KW-0812">Transmembrane</keyword>
<sequence length="793" mass="90360">MSKTRLFSLAIKAQLLLGALVVLSMFVLLYFHWQEQNKLTEAELTQSKLNLAQQLNRTLDQGFRARVHLLQEWAQHLPSEPNKDIAYRLTHDWSLLHAAGQFSNLQIFERNGQPLLNHEPKWPSLVDAEWINTLYRSDSADALLACEQRCAQYVGLPFRLAGQPTRLLVGEVPLINLVDHFNNQPNLHVLMVQTDAQDRWQHSWVLSHGGHFRDADAATDLRATLKETLTNWNLPRYHYKLLPISGARNLHWLVISDELANLMQRLELLKLQTIIATCALIALLCLNWLISRQQLFRLRSHTKTLHLLAEQQYEVARQRLPKKPKRSRDELDLLADVASELTFQLEASARSADHRNREMERLALYDPLTNLPNRNLFIYEIEQLLENGANVYKSTVVVIDVDKFQRINDSLGHQSGDLLLSKVADRIRAAVGGKDFCARLAGNVFGVLITCQNPADLKIRINKINEMIRQPMIIKQQKLIITASMGLTGLEHGTAAVELLRNAEIAMYRAKQKGGNSYLEFSPEFKSISRSQVSLEAEIHRALEQKEFRLYLQSKVDMSSTIRGFEALCRWDHPDRGILNPAEFVPMMADLGLQTELDNWMLEASCRQLKTWQNLYPDIKVSVNVASDHFSSSHFLPFLQQTINRYGIRPGQLELEITETLLMDNITLALRTIEKVKALGVSIAIDDFGTGYSSLSYLKNLPVDTLKIDREFIKDIPFDESDMHISAVIIFLARQLGFQVVAEGVETQEQLAFLQANHCDLAQGYLFSKPIPAHKAMIVLESQRGSTAQPIRQ</sequence>
<feature type="transmembrane region" description="Helical" evidence="1">
    <location>
        <begin position="271"/>
        <end position="290"/>
    </location>
</feature>
<dbReference type="InterPro" id="IPR001633">
    <property type="entry name" value="EAL_dom"/>
</dbReference>
<dbReference type="Pfam" id="PF00563">
    <property type="entry name" value="EAL"/>
    <property type="match status" value="1"/>
</dbReference>
<dbReference type="EMBL" id="JACHXZ010000003">
    <property type="protein sequence ID" value="MBB3168937.1"/>
    <property type="molecule type" value="Genomic_DNA"/>
</dbReference>
<dbReference type="AlphaFoldDB" id="A0A839UU84"/>
<dbReference type="InterPro" id="IPR000160">
    <property type="entry name" value="GGDEF_dom"/>
</dbReference>
<feature type="transmembrane region" description="Helical" evidence="1">
    <location>
        <begin position="6"/>
        <end position="31"/>
    </location>
</feature>
<accession>A0A839UU84</accession>
<organism evidence="4 5">
    <name type="scientific">Simiduia aestuariiviva</name>
    <dbReference type="NCBI Taxonomy" id="1510459"/>
    <lineage>
        <taxon>Bacteria</taxon>
        <taxon>Pseudomonadati</taxon>
        <taxon>Pseudomonadota</taxon>
        <taxon>Gammaproteobacteria</taxon>
        <taxon>Cellvibrionales</taxon>
        <taxon>Cellvibrionaceae</taxon>
        <taxon>Simiduia</taxon>
    </lineage>
</organism>
<dbReference type="Gene3D" id="3.20.20.450">
    <property type="entry name" value="EAL domain"/>
    <property type="match status" value="1"/>
</dbReference>
<reference evidence="4 5" key="1">
    <citation type="submission" date="2020-08" db="EMBL/GenBank/DDBJ databases">
        <title>Genomic Encyclopedia of Type Strains, Phase III (KMG-III): the genomes of soil and plant-associated and newly described type strains.</title>
        <authorList>
            <person name="Whitman W."/>
        </authorList>
    </citation>
    <scope>NUCLEOTIDE SEQUENCE [LARGE SCALE GENOMIC DNA]</scope>
    <source>
        <strain evidence="4 5">CECT 8571</strain>
    </source>
</reference>
<gene>
    <name evidence="4" type="ORF">FHS30_002145</name>
</gene>
<dbReference type="PANTHER" id="PTHR33121:SF70">
    <property type="entry name" value="SIGNALING PROTEIN YKOW"/>
    <property type="match status" value="1"/>
</dbReference>
<dbReference type="SUPFAM" id="SSF55073">
    <property type="entry name" value="Nucleotide cyclase"/>
    <property type="match status" value="1"/>
</dbReference>
<dbReference type="Proteomes" id="UP000559987">
    <property type="component" value="Unassembled WGS sequence"/>
</dbReference>
<feature type="domain" description="EAL" evidence="2">
    <location>
        <begin position="532"/>
        <end position="784"/>
    </location>
</feature>
<keyword evidence="5" id="KW-1185">Reference proteome</keyword>
<proteinExistence type="predicted"/>
<dbReference type="InterPro" id="IPR050706">
    <property type="entry name" value="Cyclic-di-GMP_PDE-like"/>
</dbReference>
<dbReference type="SMART" id="SM00267">
    <property type="entry name" value="GGDEF"/>
    <property type="match status" value="1"/>
</dbReference>
<evidence type="ECO:0000313" key="5">
    <source>
        <dbReference type="Proteomes" id="UP000559987"/>
    </source>
</evidence>
<dbReference type="Gene3D" id="3.30.70.270">
    <property type="match status" value="1"/>
</dbReference>
<dbReference type="NCBIfam" id="TIGR00254">
    <property type="entry name" value="GGDEF"/>
    <property type="match status" value="1"/>
</dbReference>
<dbReference type="PROSITE" id="PS50887">
    <property type="entry name" value="GGDEF"/>
    <property type="match status" value="1"/>
</dbReference>
<keyword evidence="1" id="KW-0472">Membrane</keyword>
<keyword evidence="1" id="KW-1133">Transmembrane helix</keyword>
<feature type="domain" description="GGDEF" evidence="3">
    <location>
        <begin position="392"/>
        <end position="523"/>
    </location>
</feature>
<dbReference type="PROSITE" id="PS50883">
    <property type="entry name" value="EAL"/>
    <property type="match status" value="1"/>
</dbReference>
<dbReference type="SUPFAM" id="SSF141868">
    <property type="entry name" value="EAL domain-like"/>
    <property type="match status" value="1"/>
</dbReference>
<dbReference type="CDD" id="cd01948">
    <property type="entry name" value="EAL"/>
    <property type="match status" value="1"/>
</dbReference>
<dbReference type="InterPro" id="IPR029787">
    <property type="entry name" value="Nucleotide_cyclase"/>
</dbReference>
<evidence type="ECO:0000313" key="4">
    <source>
        <dbReference type="EMBL" id="MBB3168937.1"/>
    </source>
</evidence>